<proteinExistence type="predicted"/>
<dbReference type="EMBL" id="CP020991">
    <property type="protein sequence ID" value="AUO19415.1"/>
    <property type="molecule type" value="Genomic_DNA"/>
</dbReference>
<dbReference type="InterPro" id="IPR035681">
    <property type="entry name" value="ComA-like_MBL"/>
</dbReference>
<dbReference type="GO" id="GO:0008270">
    <property type="term" value="F:zinc ion binding"/>
    <property type="evidence" value="ECO:0007669"/>
    <property type="project" value="InterPro"/>
</dbReference>
<dbReference type="KEGG" id="mpec:B9O19_01254"/>
<dbReference type="GeneID" id="98062656"/>
<dbReference type="GO" id="GO:0017001">
    <property type="term" value="P:antibiotic catabolic process"/>
    <property type="evidence" value="ECO:0007669"/>
    <property type="project" value="InterPro"/>
</dbReference>
<accession>A0A2K9P2C4</accession>
<comment type="cofactor">
    <cofactor evidence="1">
        <name>Zn(2+)</name>
        <dbReference type="ChEBI" id="CHEBI:29105"/>
    </cofactor>
</comment>
<dbReference type="InterPro" id="IPR036866">
    <property type="entry name" value="RibonucZ/Hydroxyglut_hydro"/>
</dbReference>
<evidence type="ECO:0000259" key="5">
    <source>
        <dbReference type="SMART" id="SM00849"/>
    </source>
</evidence>
<name>A0A2K9P2C4_9FIRM</name>
<feature type="domain" description="Metallo-beta-lactamase" evidence="5">
    <location>
        <begin position="70"/>
        <end position="263"/>
    </location>
</feature>
<dbReference type="CDD" id="cd07731">
    <property type="entry name" value="ComA-like_MBL-fold"/>
    <property type="match status" value="1"/>
</dbReference>
<reference evidence="6 7" key="1">
    <citation type="submission" date="2017-04" db="EMBL/GenBank/DDBJ databases">
        <title>Monoglobus pectinilyticus 14 draft genome.</title>
        <authorList>
            <person name="Kim C."/>
            <person name="Rosendale D.I."/>
            <person name="Kelly W.J."/>
            <person name="Tannock G.W."/>
            <person name="Patchett M.L."/>
            <person name="Jordens J.Z."/>
        </authorList>
    </citation>
    <scope>NUCLEOTIDE SEQUENCE [LARGE SCALE GENOMIC DNA]</scope>
    <source>
        <strain evidence="6 7">14</strain>
    </source>
</reference>
<keyword evidence="7" id="KW-1185">Reference proteome</keyword>
<dbReference type="SUPFAM" id="SSF56281">
    <property type="entry name" value="Metallo-hydrolase/oxidoreductase"/>
    <property type="match status" value="1"/>
</dbReference>
<protein>
    <submittedName>
        <fullName evidence="6">Metallo-beta-lactamase superfamily protein</fullName>
    </submittedName>
</protein>
<keyword evidence="4" id="KW-0862">Zinc</keyword>
<evidence type="ECO:0000256" key="4">
    <source>
        <dbReference type="ARBA" id="ARBA00022833"/>
    </source>
</evidence>
<dbReference type="AlphaFoldDB" id="A0A2K9P2C4"/>
<dbReference type="GO" id="GO:0008800">
    <property type="term" value="F:beta-lactamase activity"/>
    <property type="evidence" value="ECO:0007669"/>
    <property type="project" value="InterPro"/>
</dbReference>
<dbReference type="Proteomes" id="UP000235589">
    <property type="component" value="Chromosome"/>
</dbReference>
<organism evidence="6 7">
    <name type="scientific">Monoglobus pectinilyticus</name>
    <dbReference type="NCBI Taxonomy" id="1981510"/>
    <lineage>
        <taxon>Bacteria</taxon>
        <taxon>Bacillati</taxon>
        <taxon>Bacillota</taxon>
        <taxon>Clostridia</taxon>
        <taxon>Monoglobales</taxon>
        <taxon>Monoglobaceae</taxon>
        <taxon>Monoglobus</taxon>
    </lineage>
</organism>
<evidence type="ECO:0000313" key="7">
    <source>
        <dbReference type="Proteomes" id="UP000235589"/>
    </source>
</evidence>
<dbReference type="InterPro" id="IPR001018">
    <property type="entry name" value="Beta-lactamase_class-B_CS"/>
</dbReference>
<gene>
    <name evidence="6" type="ORF">B9O19_01254</name>
</gene>
<dbReference type="RefSeq" id="WP_102365623.1">
    <property type="nucleotide sequence ID" value="NZ_CP020991.1"/>
</dbReference>
<dbReference type="PANTHER" id="PTHR30619">
    <property type="entry name" value="DNA INTERNALIZATION/COMPETENCE PROTEIN COMEC/REC2"/>
    <property type="match status" value="1"/>
</dbReference>
<dbReference type="InterPro" id="IPR052159">
    <property type="entry name" value="Competence_DNA_uptake"/>
</dbReference>
<evidence type="ECO:0000313" key="6">
    <source>
        <dbReference type="EMBL" id="AUO19415.1"/>
    </source>
</evidence>
<evidence type="ECO:0000256" key="3">
    <source>
        <dbReference type="ARBA" id="ARBA00022801"/>
    </source>
</evidence>
<dbReference type="Pfam" id="PF00753">
    <property type="entry name" value="Lactamase_B"/>
    <property type="match status" value="1"/>
</dbReference>
<dbReference type="Gene3D" id="3.60.15.10">
    <property type="entry name" value="Ribonuclease Z/Hydroxyacylglutathione hydrolase-like"/>
    <property type="match status" value="1"/>
</dbReference>
<keyword evidence="3" id="KW-0378">Hydrolase</keyword>
<keyword evidence="2" id="KW-0479">Metal-binding</keyword>
<dbReference type="SMART" id="SM00849">
    <property type="entry name" value="Lactamase_B"/>
    <property type="match status" value="1"/>
</dbReference>
<evidence type="ECO:0000256" key="1">
    <source>
        <dbReference type="ARBA" id="ARBA00001947"/>
    </source>
</evidence>
<dbReference type="PROSITE" id="PS00743">
    <property type="entry name" value="BETA_LACTAMASE_B_1"/>
    <property type="match status" value="1"/>
</dbReference>
<dbReference type="PANTHER" id="PTHR30619:SF7">
    <property type="entry name" value="BETA-LACTAMASE DOMAIN PROTEIN"/>
    <property type="match status" value="1"/>
</dbReference>
<sequence>MKKRIAGVLAIISLIIFIFVINNYTQARWDKLLNNIENTPSPTASVMENIPLATNSIMENVTVHFIDVGQGDCIFIQLPNNETALIDAGSIDDGKTIVDYINSCGYNYINYLIATHPHADHIGGMPYIIENLSIGKMYMPEKAHTTKTFENMLIAIENKNVPVTKAEKGVIILNDEKLNINILSPVKDYYSDLNNYSAVIKVVYGDVSFLFMGDGEKEVENDILNDNIKADILKVGHHGSNTSSTSQFLNTVKPRYAIISCGLNNKYNLPDDDVIYSLVDIGTDVCRTDRDGTIIIFTDGQNIFVSKEK</sequence>
<dbReference type="InterPro" id="IPR001279">
    <property type="entry name" value="Metallo-B-lactamas"/>
</dbReference>
<dbReference type="OrthoDB" id="9761531at2"/>
<evidence type="ECO:0000256" key="2">
    <source>
        <dbReference type="ARBA" id="ARBA00022723"/>
    </source>
</evidence>